<evidence type="ECO:0000313" key="5">
    <source>
        <dbReference type="EMBL" id="TVU00177.1"/>
    </source>
</evidence>
<gene>
    <name evidence="5" type="ORF">EJB05_54413</name>
    <name evidence="4" type="ORF">EJB05_57812</name>
</gene>
<dbReference type="GO" id="GO:0005737">
    <property type="term" value="C:cytoplasm"/>
    <property type="evidence" value="ECO:0007669"/>
    <property type="project" value="TreeGrafter"/>
</dbReference>
<dbReference type="EMBL" id="RWGY01000631">
    <property type="protein sequence ID" value="TVU00177.1"/>
    <property type="molecule type" value="Genomic_DNA"/>
</dbReference>
<keyword evidence="2" id="KW-0378">Hydrolase</keyword>
<dbReference type="CDD" id="cd06141">
    <property type="entry name" value="WRN_exo"/>
    <property type="match status" value="1"/>
</dbReference>
<dbReference type="AlphaFoldDB" id="A0A5J9SMK3"/>
<evidence type="ECO:0000256" key="1">
    <source>
        <dbReference type="ARBA" id="ARBA00022722"/>
    </source>
</evidence>
<dbReference type="InterPro" id="IPR002562">
    <property type="entry name" value="3'-5'_exonuclease_dom"/>
</dbReference>
<dbReference type="GO" id="GO:0003676">
    <property type="term" value="F:nucleic acid binding"/>
    <property type="evidence" value="ECO:0007669"/>
    <property type="project" value="InterPro"/>
</dbReference>
<keyword evidence="6" id="KW-1185">Reference proteome</keyword>
<dbReference type="PANTHER" id="PTHR13620">
    <property type="entry name" value="3-5 EXONUCLEASE"/>
    <property type="match status" value="1"/>
</dbReference>
<dbReference type="Gramene" id="TVU00177">
    <property type="protein sequence ID" value="TVU00177"/>
    <property type="gene ID" value="EJB05_54413"/>
</dbReference>
<dbReference type="Pfam" id="PF01612">
    <property type="entry name" value="DNA_pol_A_exo1"/>
    <property type="match status" value="1"/>
</dbReference>
<keyword evidence="1" id="KW-0540">Nuclease</keyword>
<dbReference type="FunFam" id="3.30.420.10:FF:000054">
    <property type="entry name" value="Werner Syndrome-like exonuclease"/>
    <property type="match status" value="1"/>
</dbReference>
<dbReference type="PANTHER" id="PTHR13620:SF123">
    <property type="entry name" value="OS11G0222320 PROTEIN"/>
    <property type="match status" value="1"/>
</dbReference>
<dbReference type="SUPFAM" id="SSF53098">
    <property type="entry name" value="Ribonuclease H-like"/>
    <property type="match status" value="1"/>
</dbReference>
<proteinExistence type="predicted"/>
<feature type="domain" description="3'-5' exonuclease" evidence="3">
    <location>
        <begin position="28"/>
        <end position="192"/>
    </location>
</feature>
<accession>A0A5J9SMK3</accession>
<dbReference type="InterPro" id="IPR051132">
    <property type="entry name" value="3-5_Exonuclease_domain"/>
</dbReference>
<dbReference type="Gene3D" id="3.30.420.10">
    <property type="entry name" value="Ribonuclease H-like superfamily/Ribonuclease H"/>
    <property type="match status" value="1"/>
</dbReference>
<dbReference type="InterPro" id="IPR036397">
    <property type="entry name" value="RNaseH_sf"/>
</dbReference>
<dbReference type="GO" id="GO:0008408">
    <property type="term" value="F:3'-5' exonuclease activity"/>
    <property type="evidence" value="ECO:0007669"/>
    <property type="project" value="InterPro"/>
</dbReference>
<comment type="caution">
    <text evidence="5">The sequence shown here is derived from an EMBL/GenBank/DDBJ whole genome shotgun (WGS) entry which is preliminary data.</text>
</comment>
<dbReference type="OrthoDB" id="607706at2759"/>
<dbReference type="InterPro" id="IPR012337">
    <property type="entry name" value="RNaseH-like_sf"/>
</dbReference>
<evidence type="ECO:0000259" key="3">
    <source>
        <dbReference type="Pfam" id="PF01612"/>
    </source>
</evidence>
<dbReference type="Gramene" id="TVT96958">
    <property type="protein sequence ID" value="TVT96958"/>
    <property type="gene ID" value="EJB05_57812"/>
</dbReference>
<organism evidence="5 6">
    <name type="scientific">Eragrostis curvula</name>
    <name type="common">weeping love grass</name>
    <dbReference type="NCBI Taxonomy" id="38414"/>
    <lineage>
        <taxon>Eukaryota</taxon>
        <taxon>Viridiplantae</taxon>
        <taxon>Streptophyta</taxon>
        <taxon>Embryophyta</taxon>
        <taxon>Tracheophyta</taxon>
        <taxon>Spermatophyta</taxon>
        <taxon>Magnoliopsida</taxon>
        <taxon>Liliopsida</taxon>
        <taxon>Poales</taxon>
        <taxon>Poaceae</taxon>
        <taxon>PACMAD clade</taxon>
        <taxon>Chloridoideae</taxon>
        <taxon>Eragrostideae</taxon>
        <taxon>Eragrostidinae</taxon>
        <taxon>Eragrostis</taxon>
    </lineage>
</organism>
<reference evidence="5 6" key="1">
    <citation type="journal article" date="2019" name="Sci. Rep.">
        <title>A high-quality genome of Eragrostis curvula grass provides insights into Poaceae evolution and supports new strategies to enhance forage quality.</title>
        <authorList>
            <person name="Carballo J."/>
            <person name="Santos B.A.C.M."/>
            <person name="Zappacosta D."/>
            <person name="Garbus I."/>
            <person name="Selva J.P."/>
            <person name="Gallo C.A."/>
            <person name="Diaz A."/>
            <person name="Albertini E."/>
            <person name="Caccamo M."/>
            <person name="Echenique V."/>
        </authorList>
    </citation>
    <scope>NUCLEOTIDE SEQUENCE [LARGE SCALE GENOMIC DNA]</scope>
    <source>
        <strain evidence="6">cv. Victoria</strain>
        <tissue evidence="5">Leaf</tissue>
    </source>
</reference>
<name>A0A5J9SMK3_9POAL</name>
<sequence length="225" mass="24703">MEPVSYTTDVVMVDGTAIRTTVTSSGAAVENFLHEIRKNQRHLLVGIDTEWRVVVGPDGHRSYRTAVLQLCVGRRCLVFQICHADYVPEAALRDFFACPDHRFAGVSVDGDAKRLFEDYVMAIASTVELKNVAAEVLQQPDLKKAGLKALTREVMGVHIDKPKRVTMSKWDEPRLSPEQVDYACIDAFTSYEVGRLLLSGQFAGDAAPAATIPSPSVPSAVVHAY</sequence>
<dbReference type="GO" id="GO:0006139">
    <property type="term" value="P:nucleobase-containing compound metabolic process"/>
    <property type="evidence" value="ECO:0007669"/>
    <property type="project" value="InterPro"/>
</dbReference>
<evidence type="ECO:0000256" key="2">
    <source>
        <dbReference type="ARBA" id="ARBA00022801"/>
    </source>
</evidence>
<evidence type="ECO:0000313" key="4">
    <source>
        <dbReference type="EMBL" id="TVT96958.1"/>
    </source>
</evidence>
<dbReference type="Proteomes" id="UP000324897">
    <property type="component" value="Unassembled WGS sequence"/>
</dbReference>
<feature type="non-terminal residue" evidence="5">
    <location>
        <position position="1"/>
    </location>
</feature>
<dbReference type="EMBL" id="RWGY01001111">
    <property type="protein sequence ID" value="TVT96958.1"/>
    <property type="molecule type" value="Genomic_DNA"/>
</dbReference>
<evidence type="ECO:0000313" key="6">
    <source>
        <dbReference type="Proteomes" id="UP000324897"/>
    </source>
</evidence>
<dbReference type="GO" id="GO:0005634">
    <property type="term" value="C:nucleus"/>
    <property type="evidence" value="ECO:0007669"/>
    <property type="project" value="TreeGrafter"/>
</dbReference>
<protein>
    <recommendedName>
        <fullName evidence="3">3'-5' exonuclease domain-containing protein</fullName>
    </recommendedName>
</protein>